<evidence type="ECO:0000313" key="1">
    <source>
        <dbReference type="EMBL" id="SEJ19335.1"/>
    </source>
</evidence>
<dbReference type="Proteomes" id="UP000183315">
    <property type="component" value="Unassembled WGS sequence"/>
</dbReference>
<gene>
    <name evidence="1" type="ORF">SAMN05421637_1105</name>
</gene>
<proteinExistence type="predicted"/>
<keyword evidence="2" id="KW-1185">Reference proteome</keyword>
<dbReference type="EMBL" id="FNZI01000002">
    <property type="protein sequence ID" value="SEJ19335.1"/>
    <property type="molecule type" value="Genomic_DNA"/>
</dbReference>
<organism evidence="1 2">
    <name type="scientific">Demequina mangrovi</name>
    <dbReference type="NCBI Taxonomy" id="1043493"/>
    <lineage>
        <taxon>Bacteria</taxon>
        <taxon>Bacillati</taxon>
        <taxon>Actinomycetota</taxon>
        <taxon>Actinomycetes</taxon>
        <taxon>Micrococcales</taxon>
        <taxon>Demequinaceae</taxon>
        <taxon>Demequina</taxon>
    </lineage>
</organism>
<name>A0A1H6X434_9MICO</name>
<dbReference type="STRING" id="1043493.SAMN05421637_1105"/>
<evidence type="ECO:0000313" key="2">
    <source>
        <dbReference type="Proteomes" id="UP000183315"/>
    </source>
</evidence>
<reference evidence="2" key="1">
    <citation type="submission" date="2016-10" db="EMBL/GenBank/DDBJ databases">
        <authorList>
            <person name="Varghese N."/>
        </authorList>
    </citation>
    <scope>NUCLEOTIDE SEQUENCE [LARGE SCALE GENOMIC DNA]</scope>
    <source>
        <strain evidence="2">DSM 24868</strain>
    </source>
</reference>
<sequence>MRWALVAVVLAFVFAPVGTVGRCVDSDTPGASYCESGLASPLMMLMGTHYPTP</sequence>
<accession>A0A1H6X434</accession>
<protein>
    <submittedName>
        <fullName evidence="1">Uncharacterized protein</fullName>
    </submittedName>
</protein>
<dbReference type="AlphaFoldDB" id="A0A1H6X434"/>